<dbReference type="SUPFAM" id="SSF49854">
    <property type="entry name" value="Spermadhesin, CUB domain"/>
    <property type="match status" value="1"/>
</dbReference>
<protein>
    <recommendedName>
        <fullName evidence="4">CUB domain-containing protein</fullName>
    </recommendedName>
</protein>
<dbReference type="AlphaFoldDB" id="A0A834U5D1"/>
<keyword evidence="1" id="KW-0732">Signal</keyword>
<proteinExistence type="predicted"/>
<evidence type="ECO:0000313" key="3">
    <source>
        <dbReference type="Proteomes" id="UP000600918"/>
    </source>
</evidence>
<evidence type="ECO:0000313" key="2">
    <source>
        <dbReference type="EMBL" id="KAF7417077.1"/>
    </source>
</evidence>
<sequence>MSWKNLMELLLLLLLLLCNRSNCGSERKVDLWTQSTTGCACSFNSSSNECACCVPSGGCSCGTASPNRCAQCGLEQHCANMCNITLDSRLLFSKSDRGFGQIKSPYLEGPSRCTYRFVPDTGQRVELQIYRLVSIGRHNGSACQGGWLQFEGGARVCGRNKRFDRPVVLFSDKPVATLHMQPFLDLMLREDRLADKEKEIEFQAH</sequence>
<keyword evidence="3" id="KW-1185">Reference proteome</keyword>
<organism evidence="2 3">
    <name type="scientific">Vespula pensylvanica</name>
    <name type="common">Western yellow jacket</name>
    <name type="synonym">Wasp</name>
    <dbReference type="NCBI Taxonomy" id="30213"/>
    <lineage>
        <taxon>Eukaryota</taxon>
        <taxon>Metazoa</taxon>
        <taxon>Ecdysozoa</taxon>
        <taxon>Arthropoda</taxon>
        <taxon>Hexapoda</taxon>
        <taxon>Insecta</taxon>
        <taxon>Pterygota</taxon>
        <taxon>Neoptera</taxon>
        <taxon>Endopterygota</taxon>
        <taxon>Hymenoptera</taxon>
        <taxon>Apocrita</taxon>
        <taxon>Aculeata</taxon>
        <taxon>Vespoidea</taxon>
        <taxon>Vespidae</taxon>
        <taxon>Vespinae</taxon>
        <taxon>Vespula</taxon>
    </lineage>
</organism>
<gene>
    <name evidence="2" type="ORF">H0235_011608</name>
</gene>
<feature type="signal peptide" evidence="1">
    <location>
        <begin position="1"/>
        <end position="23"/>
    </location>
</feature>
<feature type="chain" id="PRO_5032393874" description="CUB domain-containing protein" evidence="1">
    <location>
        <begin position="24"/>
        <end position="205"/>
    </location>
</feature>
<dbReference type="Proteomes" id="UP000600918">
    <property type="component" value="Unassembled WGS sequence"/>
</dbReference>
<name>A0A834U5D1_VESPE</name>
<reference evidence="2" key="1">
    <citation type="journal article" date="2020" name="G3 (Bethesda)">
        <title>High-Quality Assemblies for Three Invasive Social Wasps from the &lt;i&gt;Vespula&lt;/i&gt; Genus.</title>
        <authorList>
            <person name="Harrop T.W.R."/>
            <person name="Guhlin J."/>
            <person name="McLaughlin G.M."/>
            <person name="Permina E."/>
            <person name="Stockwell P."/>
            <person name="Gilligan J."/>
            <person name="Le Lec M.F."/>
            <person name="Gruber M.A.M."/>
            <person name="Quinn O."/>
            <person name="Lovegrove M."/>
            <person name="Duncan E.J."/>
            <person name="Remnant E.J."/>
            <person name="Van Eeckhoven J."/>
            <person name="Graham B."/>
            <person name="Knapp R.A."/>
            <person name="Langford K.W."/>
            <person name="Kronenberg Z."/>
            <person name="Press M.O."/>
            <person name="Eacker S.M."/>
            <person name="Wilson-Rankin E.E."/>
            <person name="Purcell J."/>
            <person name="Lester P.J."/>
            <person name="Dearden P.K."/>
        </authorList>
    </citation>
    <scope>NUCLEOTIDE SEQUENCE</scope>
    <source>
        <strain evidence="2">Volc-1</strain>
    </source>
</reference>
<dbReference type="InterPro" id="IPR035914">
    <property type="entry name" value="Sperma_CUB_dom_sf"/>
</dbReference>
<evidence type="ECO:0008006" key="4">
    <source>
        <dbReference type="Google" id="ProtNLM"/>
    </source>
</evidence>
<comment type="caution">
    <text evidence="2">The sequence shown here is derived from an EMBL/GenBank/DDBJ whole genome shotgun (WGS) entry which is preliminary data.</text>
</comment>
<dbReference type="EMBL" id="JACSDY010000010">
    <property type="protein sequence ID" value="KAF7417077.1"/>
    <property type="molecule type" value="Genomic_DNA"/>
</dbReference>
<accession>A0A834U5D1</accession>
<evidence type="ECO:0000256" key="1">
    <source>
        <dbReference type="SAM" id="SignalP"/>
    </source>
</evidence>